<keyword evidence="2" id="KW-1185">Reference proteome</keyword>
<name>A0ACC2NR43_9HYME</name>
<dbReference type="EMBL" id="CM056743">
    <property type="protein sequence ID" value="KAJ8673303.1"/>
    <property type="molecule type" value="Genomic_DNA"/>
</dbReference>
<reference evidence="1" key="1">
    <citation type="submission" date="2023-04" db="EMBL/GenBank/DDBJ databases">
        <title>A chromosome-level genome assembly of the parasitoid wasp Eretmocerus hayati.</title>
        <authorList>
            <person name="Zhong Y."/>
            <person name="Liu S."/>
            <person name="Liu Y."/>
        </authorList>
    </citation>
    <scope>NUCLEOTIDE SEQUENCE</scope>
    <source>
        <strain evidence="1">ZJU_SS_LIU_2023</strain>
    </source>
</reference>
<sequence length="179" mass="19811">MTYYANVGMVAFAANGIRKDVMPDTPPSTAPSEDKYKIIISKELLADLKKEIVSTEPSGTSKKMTTRIGTTTQSYLSLRSSQPLNMTTQKAVESNTKRINLFLKSFLTTVEKNKQLNEELTLKSTRSIQTTISTITTSNDTSLLGHTPSTTNRLVDETSTSSTRPSVIEKIAQRTSERR</sequence>
<evidence type="ECO:0000313" key="2">
    <source>
        <dbReference type="Proteomes" id="UP001239111"/>
    </source>
</evidence>
<organism evidence="1 2">
    <name type="scientific">Eretmocerus hayati</name>
    <dbReference type="NCBI Taxonomy" id="131215"/>
    <lineage>
        <taxon>Eukaryota</taxon>
        <taxon>Metazoa</taxon>
        <taxon>Ecdysozoa</taxon>
        <taxon>Arthropoda</taxon>
        <taxon>Hexapoda</taxon>
        <taxon>Insecta</taxon>
        <taxon>Pterygota</taxon>
        <taxon>Neoptera</taxon>
        <taxon>Endopterygota</taxon>
        <taxon>Hymenoptera</taxon>
        <taxon>Apocrita</taxon>
        <taxon>Proctotrupomorpha</taxon>
        <taxon>Chalcidoidea</taxon>
        <taxon>Aphelinidae</taxon>
        <taxon>Aphelininae</taxon>
        <taxon>Eretmocerus</taxon>
    </lineage>
</organism>
<dbReference type="Proteomes" id="UP001239111">
    <property type="component" value="Chromosome 3"/>
</dbReference>
<accession>A0ACC2NR43</accession>
<gene>
    <name evidence="1" type="ORF">QAD02_004565</name>
</gene>
<evidence type="ECO:0000313" key="1">
    <source>
        <dbReference type="EMBL" id="KAJ8673303.1"/>
    </source>
</evidence>
<protein>
    <submittedName>
        <fullName evidence="1">Uncharacterized protein</fullName>
    </submittedName>
</protein>
<proteinExistence type="predicted"/>
<comment type="caution">
    <text evidence="1">The sequence shown here is derived from an EMBL/GenBank/DDBJ whole genome shotgun (WGS) entry which is preliminary data.</text>
</comment>